<dbReference type="SMART" id="SM00347">
    <property type="entry name" value="HTH_MARR"/>
    <property type="match status" value="1"/>
</dbReference>
<feature type="domain" description="HTH marR-type" evidence="4">
    <location>
        <begin position="3"/>
        <end position="138"/>
    </location>
</feature>
<dbReference type="InterPro" id="IPR036390">
    <property type="entry name" value="WH_DNA-bd_sf"/>
</dbReference>
<keyword evidence="6" id="KW-1185">Reference proteome</keyword>
<dbReference type="PANTHER" id="PTHR42756">
    <property type="entry name" value="TRANSCRIPTIONAL REGULATOR, MARR"/>
    <property type="match status" value="1"/>
</dbReference>
<evidence type="ECO:0000256" key="2">
    <source>
        <dbReference type="ARBA" id="ARBA00023125"/>
    </source>
</evidence>
<dbReference type="InterPro" id="IPR000835">
    <property type="entry name" value="HTH_MarR-typ"/>
</dbReference>
<proteinExistence type="predicted"/>
<organism evidence="5 6">
    <name type="scientific">Variimorphobacter saccharofermentans</name>
    <dbReference type="NCBI Taxonomy" id="2755051"/>
    <lineage>
        <taxon>Bacteria</taxon>
        <taxon>Bacillati</taxon>
        <taxon>Bacillota</taxon>
        <taxon>Clostridia</taxon>
        <taxon>Lachnospirales</taxon>
        <taxon>Lachnospiraceae</taxon>
        <taxon>Variimorphobacter</taxon>
    </lineage>
</organism>
<dbReference type="Pfam" id="PF01047">
    <property type="entry name" value="MarR"/>
    <property type="match status" value="1"/>
</dbReference>
<reference evidence="5 6" key="1">
    <citation type="submission" date="2020-07" db="EMBL/GenBank/DDBJ databases">
        <title>Characterization and genome sequencing of isolate MD1, a novel member within the family Lachnospiraceae.</title>
        <authorList>
            <person name="Rettenmaier R."/>
            <person name="Di Bello L."/>
            <person name="Zinser C."/>
            <person name="Scheitz K."/>
            <person name="Liebl W."/>
            <person name="Zverlov V."/>
        </authorList>
    </citation>
    <scope>NUCLEOTIDE SEQUENCE [LARGE SCALE GENOMIC DNA]</scope>
    <source>
        <strain evidence="5 6">MD1</strain>
    </source>
</reference>
<keyword evidence="2" id="KW-0238">DNA-binding</keyword>
<dbReference type="InterPro" id="IPR036388">
    <property type="entry name" value="WH-like_DNA-bd_sf"/>
</dbReference>
<dbReference type="Proteomes" id="UP000574276">
    <property type="component" value="Unassembled WGS sequence"/>
</dbReference>
<evidence type="ECO:0000259" key="4">
    <source>
        <dbReference type="PROSITE" id="PS50995"/>
    </source>
</evidence>
<sequence length="140" mass="15963">MKTRDIISLISRIRQKVNAFIISELSQGGMEGIVVSHGDILYALFQKERMTMAEIASKIGKDKSTVTALVNKLVNYGYVSKERDTRDSRVTYVVLTPTGKELKPLFEEISQKVLEVFYTNVTEEEKEELLRILCKIDCNL</sequence>
<dbReference type="SUPFAM" id="SSF46785">
    <property type="entry name" value="Winged helix' DNA-binding domain"/>
    <property type="match status" value="1"/>
</dbReference>
<dbReference type="PRINTS" id="PR00598">
    <property type="entry name" value="HTHMARR"/>
</dbReference>
<gene>
    <name evidence="5" type="ORF">H0486_13015</name>
</gene>
<accession>A0A839K204</accession>
<dbReference type="EMBL" id="JACEGA010000001">
    <property type="protein sequence ID" value="MBB2183794.1"/>
    <property type="molecule type" value="Genomic_DNA"/>
</dbReference>
<evidence type="ECO:0000256" key="1">
    <source>
        <dbReference type="ARBA" id="ARBA00023015"/>
    </source>
</evidence>
<dbReference type="PANTHER" id="PTHR42756:SF1">
    <property type="entry name" value="TRANSCRIPTIONAL REPRESSOR OF EMRAB OPERON"/>
    <property type="match status" value="1"/>
</dbReference>
<dbReference type="GO" id="GO:0003677">
    <property type="term" value="F:DNA binding"/>
    <property type="evidence" value="ECO:0007669"/>
    <property type="project" value="UniProtKB-KW"/>
</dbReference>
<dbReference type="PROSITE" id="PS50995">
    <property type="entry name" value="HTH_MARR_2"/>
    <property type="match status" value="1"/>
</dbReference>
<dbReference type="AlphaFoldDB" id="A0A839K204"/>
<keyword evidence="3" id="KW-0804">Transcription</keyword>
<dbReference type="GO" id="GO:0003700">
    <property type="term" value="F:DNA-binding transcription factor activity"/>
    <property type="evidence" value="ECO:0007669"/>
    <property type="project" value="InterPro"/>
</dbReference>
<comment type="caution">
    <text evidence="5">The sequence shown here is derived from an EMBL/GenBank/DDBJ whole genome shotgun (WGS) entry which is preliminary data.</text>
</comment>
<protein>
    <submittedName>
        <fullName evidence="5">MarR family transcriptional regulator</fullName>
    </submittedName>
</protein>
<keyword evidence="1" id="KW-0805">Transcription regulation</keyword>
<dbReference type="Gene3D" id="1.10.10.10">
    <property type="entry name" value="Winged helix-like DNA-binding domain superfamily/Winged helix DNA-binding domain"/>
    <property type="match status" value="1"/>
</dbReference>
<evidence type="ECO:0000313" key="6">
    <source>
        <dbReference type="Proteomes" id="UP000574276"/>
    </source>
</evidence>
<evidence type="ECO:0000313" key="5">
    <source>
        <dbReference type="EMBL" id="MBB2183794.1"/>
    </source>
</evidence>
<evidence type="ECO:0000256" key="3">
    <source>
        <dbReference type="ARBA" id="ARBA00023163"/>
    </source>
</evidence>
<name>A0A839K204_9FIRM</name>